<evidence type="ECO:0000313" key="7">
    <source>
        <dbReference type="EMBL" id="MCD7111459.1"/>
    </source>
</evidence>
<evidence type="ECO:0000256" key="6">
    <source>
        <dbReference type="SAM" id="Phobius"/>
    </source>
</evidence>
<dbReference type="InterPro" id="IPR001851">
    <property type="entry name" value="ABC_transp_permease"/>
</dbReference>
<dbReference type="GO" id="GO:0005886">
    <property type="term" value="C:plasma membrane"/>
    <property type="evidence" value="ECO:0007669"/>
    <property type="project" value="UniProtKB-SubCell"/>
</dbReference>
<dbReference type="AlphaFoldDB" id="A0A9X1T2V8"/>
<dbReference type="RefSeq" id="WP_231816543.1">
    <property type="nucleotide sequence ID" value="NZ_JAJOZR010000016.1"/>
</dbReference>
<evidence type="ECO:0000256" key="5">
    <source>
        <dbReference type="ARBA" id="ARBA00023136"/>
    </source>
</evidence>
<protein>
    <submittedName>
        <fullName evidence="7">ABC transporter permease</fullName>
    </submittedName>
</protein>
<accession>A0A9X1T2V8</accession>
<feature type="transmembrane region" description="Helical" evidence="6">
    <location>
        <begin position="35"/>
        <end position="56"/>
    </location>
</feature>
<feature type="transmembrane region" description="Helical" evidence="6">
    <location>
        <begin position="179"/>
        <end position="198"/>
    </location>
</feature>
<dbReference type="Proteomes" id="UP001139089">
    <property type="component" value="Unassembled WGS sequence"/>
</dbReference>
<keyword evidence="5 6" id="KW-0472">Membrane</keyword>
<feature type="transmembrane region" description="Helical" evidence="6">
    <location>
        <begin position="234"/>
        <end position="255"/>
    </location>
</feature>
<feature type="transmembrane region" description="Helical" evidence="6">
    <location>
        <begin position="107"/>
        <end position="126"/>
    </location>
</feature>
<dbReference type="Pfam" id="PF02653">
    <property type="entry name" value="BPD_transp_2"/>
    <property type="match status" value="1"/>
</dbReference>
<keyword evidence="2" id="KW-1003">Cell membrane</keyword>
<evidence type="ECO:0000256" key="4">
    <source>
        <dbReference type="ARBA" id="ARBA00022989"/>
    </source>
</evidence>
<evidence type="ECO:0000313" key="8">
    <source>
        <dbReference type="Proteomes" id="UP001139089"/>
    </source>
</evidence>
<evidence type="ECO:0000256" key="3">
    <source>
        <dbReference type="ARBA" id="ARBA00022692"/>
    </source>
</evidence>
<dbReference type="PANTHER" id="PTHR32196:SF72">
    <property type="entry name" value="RIBOSE IMPORT PERMEASE PROTEIN RBSC"/>
    <property type="match status" value="1"/>
</dbReference>
<feature type="transmembrane region" description="Helical" evidence="6">
    <location>
        <begin position="267"/>
        <end position="300"/>
    </location>
</feature>
<sequence>MTQTPAQTATPQPATETQPAIRHRESLLSAYRTEIAIAVAIVLLALAVGSQVPQALSWGNFANITQAGAPLIIMSLGVLLVVITGGIDLSVGSVFSLTGMVTAQAMAYGFGGIEASLIGLCVGLVFGSINGFLVTIAGLAPFVVTLITFAVAGSLSFIVTNGRSMPVNDPDFWLLNSGSLIPGMPNYILFCLVLVFAIELFLKKLVAGRWFYAVGSSAAAAYLLGIPVKRTTFFAYVASSMLASFSGLLTISYILNAESTAGSSLMLQAIAAVVIGGASLLGGTGTAVGAVLGALMITVIQNGVNLIGINSFWQGSVTGLAILIAVLIDRFSKSRRGAG</sequence>
<dbReference type="GO" id="GO:0022857">
    <property type="term" value="F:transmembrane transporter activity"/>
    <property type="evidence" value="ECO:0007669"/>
    <property type="project" value="InterPro"/>
</dbReference>
<organism evidence="7 8">
    <name type="scientific">Rhizobium quercicola</name>
    <dbReference type="NCBI Taxonomy" id="2901226"/>
    <lineage>
        <taxon>Bacteria</taxon>
        <taxon>Pseudomonadati</taxon>
        <taxon>Pseudomonadota</taxon>
        <taxon>Alphaproteobacteria</taxon>
        <taxon>Hyphomicrobiales</taxon>
        <taxon>Rhizobiaceae</taxon>
        <taxon>Rhizobium/Agrobacterium group</taxon>
        <taxon>Rhizobium</taxon>
    </lineage>
</organism>
<gene>
    <name evidence="7" type="ORF">LRX75_20700</name>
</gene>
<proteinExistence type="predicted"/>
<comment type="caution">
    <text evidence="7">The sequence shown here is derived from an EMBL/GenBank/DDBJ whole genome shotgun (WGS) entry which is preliminary data.</text>
</comment>
<reference evidence="7" key="1">
    <citation type="submission" date="2021-12" db="EMBL/GenBank/DDBJ databases">
        <authorList>
            <person name="Li Y."/>
        </authorList>
    </citation>
    <scope>NUCLEOTIDE SEQUENCE</scope>
    <source>
        <strain evidence="7">DKSPLA3</strain>
    </source>
</reference>
<evidence type="ECO:0000256" key="2">
    <source>
        <dbReference type="ARBA" id="ARBA00022475"/>
    </source>
</evidence>
<evidence type="ECO:0000256" key="1">
    <source>
        <dbReference type="ARBA" id="ARBA00004651"/>
    </source>
</evidence>
<feature type="transmembrane region" description="Helical" evidence="6">
    <location>
        <begin position="306"/>
        <end position="328"/>
    </location>
</feature>
<keyword evidence="4 6" id="KW-1133">Transmembrane helix</keyword>
<comment type="subcellular location">
    <subcellularLocation>
        <location evidence="1">Cell membrane</location>
        <topology evidence="1">Multi-pass membrane protein</topology>
    </subcellularLocation>
</comment>
<dbReference type="PANTHER" id="PTHR32196">
    <property type="entry name" value="ABC TRANSPORTER PERMEASE PROTEIN YPHD-RELATED-RELATED"/>
    <property type="match status" value="1"/>
</dbReference>
<feature type="transmembrane region" description="Helical" evidence="6">
    <location>
        <begin position="210"/>
        <end position="228"/>
    </location>
</feature>
<dbReference type="CDD" id="cd06579">
    <property type="entry name" value="TM_PBP1_transp_AraH_like"/>
    <property type="match status" value="1"/>
</dbReference>
<feature type="transmembrane region" description="Helical" evidence="6">
    <location>
        <begin position="133"/>
        <end position="159"/>
    </location>
</feature>
<keyword evidence="8" id="KW-1185">Reference proteome</keyword>
<dbReference type="EMBL" id="JAJOZR010000016">
    <property type="protein sequence ID" value="MCD7111459.1"/>
    <property type="molecule type" value="Genomic_DNA"/>
</dbReference>
<name>A0A9X1T2V8_9HYPH</name>
<keyword evidence="3 6" id="KW-0812">Transmembrane</keyword>
<feature type="transmembrane region" description="Helical" evidence="6">
    <location>
        <begin position="68"/>
        <end position="87"/>
    </location>
</feature>